<dbReference type="EMBL" id="CABPSI010000001">
    <property type="protein sequence ID" value="VVD84436.1"/>
    <property type="molecule type" value="Genomic_DNA"/>
</dbReference>
<proteinExistence type="predicted"/>
<protein>
    <submittedName>
        <fullName evidence="2">Translocation protein in type III secretion</fullName>
    </submittedName>
</protein>
<keyword evidence="3" id="KW-1185">Reference proteome</keyword>
<evidence type="ECO:0000313" key="2">
    <source>
        <dbReference type="EMBL" id="VVD84436.1"/>
    </source>
</evidence>
<dbReference type="RefSeq" id="WP_150683307.1">
    <property type="nucleotide sequence ID" value="NZ_CABPSI010000001.1"/>
</dbReference>
<gene>
    <name evidence="2" type="ORF">PIN31115_01281</name>
</gene>
<accession>A0A5E4T853</accession>
<dbReference type="Proteomes" id="UP000333828">
    <property type="component" value="Unassembled WGS sequence"/>
</dbReference>
<sequence>MHPEANVAMEEAIADEVFADMLGGGGSVHFAQGDLQVQAGWLRIGGEGLIVTARIDEGTVGEVRFWCDTQQWREWLAPWLPVPTFDALPEAWHDIAASLTLASNPASDGGCGGSTGDGDDGGRGGDAWPQATRVTPSTVGLAWRVGVVLHRDGRRLALAWIDGAASWLRERCERAEIDSEPIDPAGLPQRECLLVAGWADISRERCDALRAGDAVILSKSADVAKGAYWVIDGDYALSFPGAHAGQRAPASGVEVLRLNPANVNPEDVTTDAPSLVRIFAMLSAKPFPVPVLNAWRTGQLPAAPSDLSPTEPALHMNHVTLWRDGAARASARLLCFEDGQLAVCLEGERGGETLDNTLDNTFEDTFDNAFDDTLCDIAQSPANSGGDPMGVHPLTS</sequence>
<dbReference type="AlphaFoldDB" id="A0A5E4T853"/>
<reference evidence="2 3" key="1">
    <citation type="submission" date="2019-08" db="EMBL/GenBank/DDBJ databases">
        <authorList>
            <person name="Peeters C."/>
        </authorList>
    </citation>
    <scope>NUCLEOTIDE SEQUENCE [LARGE SCALE GENOMIC DNA]</scope>
    <source>
        <strain evidence="2 3">LMG 31115</strain>
    </source>
</reference>
<name>A0A5E4T853_9BURK</name>
<organism evidence="2 3">
    <name type="scientific">Pandoraea iniqua</name>
    <dbReference type="NCBI Taxonomy" id="2508288"/>
    <lineage>
        <taxon>Bacteria</taxon>
        <taxon>Pseudomonadati</taxon>
        <taxon>Pseudomonadota</taxon>
        <taxon>Betaproteobacteria</taxon>
        <taxon>Burkholderiales</taxon>
        <taxon>Burkholderiaceae</taxon>
        <taxon>Pandoraea</taxon>
    </lineage>
</organism>
<evidence type="ECO:0000313" key="3">
    <source>
        <dbReference type="Proteomes" id="UP000333828"/>
    </source>
</evidence>
<evidence type="ECO:0000256" key="1">
    <source>
        <dbReference type="SAM" id="MobiDB-lite"/>
    </source>
</evidence>
<feature type="region of interest" description="Disordered" evidence="1">
    <location>
        <begin position="106"/>
        <end position="131"/>
    </location>
</feature>